<dbReference type="Proteomes" id="UP000824264">
    <property type="component" value="Unassembled WGS sequence"/>
</dbReference>
<dbReference type="Gene3D" id="3.40.50.720">
    <property type="entry name" value="NAD(P)-binding Rossmann-like Domain"/>
    <property type="match status" value="1"/>
</dbReference>
<dbReference type="PANTHER" id="PTHR44196">
    <property type="entry name" value="DEHYDROGENASE/REDUCTASE SDR FAMILY MEMBER 7B"/>
    <property type="match status" value="1"/>
</dbReference>
<dbReference type="PRINTS" id="PR00081">
    <property type="entry name" value="GDHRDH"/>
</dbReference>
<comment type="caution">
    <text evidence="4">The sequence shown here is derived from an EMBL/GenBank/DDBJ whole genome shotgun (WGS) entry which is preliminary data.</text>
</comment>
<evidence type="ECO:0000256" key="1">
    <source>
        <dbReference type="ARBA" id="ARBA00006484"/>
    </source>
</evidence>
<gene>
    <name evidence="4" type="ORF">H9874_04955</name>
</gene>
<organism evidence="4 5">
    <name type="scientific">Candidatus Bilophila faecipullorum</name>
    <dbReference type="NCBI Taxonomy" id="2838482"/>
    <lineage>
        <taxon>Bacteria</taxon>
        <taxon>Pseudomonadati</taxon>
        <taxon>Thermodesulfobacteriota</taxon>
        <taxon>Desulfovibrionia</taxon>
        <taxon>Desulfovibrionales</taxon>
        <taxon>Desulfovibrionaceae</taxon>
        <taxon>Bilophila</taxon>
    </lineage>
</organism>
<dbReference type="CDD" id="cd05233">
    <property type="entry name" value="SDR_c"/>
    <property type="match status" value="1"/>
</dbReference>
<accession>A0A9D1U8C8</accession>
<dbReference type="GO" id="GO:0016020">
    <property type="term" value="C:membrane"/>
    <property type="evidence" value="ECO:0007669"/>
    <property type="project" value="TreeGrafter"/>
</dbReference>
<sequence>MKSIPVAIVTGGSRGIGKAVAHELASLGYRVQLVARSRANLEAAREEIAAAHHLDAEAAPDIYAADVSDVAAIRAVVGAVKERWGRIDLLFNGAGISIPGTFDLDPATFTRLFEVNLRAPFVFMQEVVPIMEAQGSGRIINVASRNGKVAVANLGGYSASKFGLVGLGESAFRDLSAKGISITTLCPGWVNTDMAAGEGASLAPEEMIQPEDVAATVRWLLSLRSPVRVMDVLLECAKDVERRGSVEIAKLYALRNRHPEEYDSLTL</sequence>
<dbReference type="EMBL" id="DXGI01000177">
    <property type="protein sequence ID" value="HIW78479.1"/>
    <property type="molecule type" value="Genomic_DNA"/>
</dbReference>
<dbReference type="InterPro" id="IPR036291">
    <property type="entry name" value="NAD(P)-bd_dom_sf"/>
</dbReference>
<evidence type="ECO:0000256" key="2">
    <source>
        <dbReference type="ARBA" id="ARBA00023002"/>
    </source>
</evidence>
<comment type="similarity">
    <text evidence="1 3">Belongs to the short-chain dehydrogenases/reductases (SDR) family.</text>
</comment>
<dbReference type="GO" id="GO:0016491">
    <property type="term" value="F:oxidoreductase activity"/>
    <property type="evidence" value="ECO:0007669"/>
    <property type="project" value="UniProtKB-KW"/>
</dbReference>
<proteinExistence type="inferred from homology"/>
<reference evidence="4" key="1">
    <citation type="journal article" date="2021" name="PeerJ">
        <title>Extensive microbial diversity within the chicken gut microbiome revealed by metagenomics and culture.</title>
        <authorList>
            <person name="Gilroy R."/>
            <person name="Ravi A."/>
            <person name="Getino M."/>
            <person name="Pursley I."/>
            <person name="Horton D.L."/>
            <person name="Alikhan N.F."/>
            <person name="Baker D."/>
            <person name="Gharbi K."/>
            <person name="Hall N."/>
            <person name="Watson M."/>
            <person name="Adriaenssens E.M."/>
            <person name="Foster-Nyarko E."/>
            <person name="Jarju S."/>
            <person name="Secka A."/>
            <person name="Antonio M."/>
            <person name="Oren A."/>
            <person name="Chaudhuri R.R."/>
            <person name="La Ragione R."/>
            <person name="Hildebrand F."/>
            <person name="Pallen M.J."/>
        </authorList>
    </citation>
    <scope>NUCLEOTIDE SEQUENCE</scope>
    <source>
        <strain evidence="4">ChiSxjej5B17-1746</strain>
    </source>
</reference>
<dbReference type="SUPFAM" id="SSF51735">
    <property type="entry name" value="NAD(P)-binding Rossmann-fold domains"/>
    <property type="match status" value="1"/>
</dbReference>
<protein>
    <submittedName>
        <fullName evidence="4">SDR family oxidoreductase</fullName>
    </submittedName>
</protein>
<reference evidence="4" key="2">
    <citation type="submission" date="2021-04" db="EMBL/GenBank/DDBJ databases">
        <authorList>
            <person name="Gilroy R."/>
        </authorList>
    </citation>
    <scope>NUCLEOTIDE SEQUENCE</scope>
    <source>
        <strain evidence="4">ChiSxjej5B17-1746</strain>
    </source>
</reference>
<evidence type="ECO:0000313" key="4">
    <source>
        <dbReference type="EMBL" id="HIW78479.1"/>
    </source>
</evidence>
<evidence type="ECO:0000256" key="3">
    <source>
        <dbReference type="RuleBase" id="RU000363"/>
    </source>
</evidence>
<dbReference type="Pfam" id="PF00106">
    <property type="entry name" value="adh_short"/>
    <property type="match status" value="1"/>
</dbReference>
<evidence type="ECO:0000313" key="5">
    <source>
        <dbReference type="Proteomes" id="UP000824264"/>
    </source>
</evidence>
<dbReference type="PANTHER" id="PTHR44196:SF1">
    <property type="entry name" value="DEHYDROGENASE_REDUCTASE SDR FAMILY MEMBER 7B"/>
    <property type="match status" value="1"/>
</dbReference>
<dbReference type="AlphaFoldDB" id="A0A9D1U8C8"/>
<keyword evidence="2" id="KW-0560">Oxidoreductase</keyword>
<dbReference type="PRINTS" id="PR00080">
    <property type="entry name" value="SDRFAMILY"/>
</dbReference>
<name>A0A9D1U8C8_9BACT</name>
<dbReference type="InterPro" id="IPR002347">
    <property type="entry name" value="SDR_fam"/>
</dbReference>